<feature type="compositionally biased region" description="Basic and acidic residues" evidence="1">
    <location>
        <begin position="484"/>
        <end position="494"/>
    </location>
</feature>
<comment type="caution">
    <text evidence="3">The sequence shown here is derived from an EMBL/GenBank/DDBJ whole genome shotgun (WGS) entry which is preliminary data.</text>
</comment>
<keyword evidence="2" id="KW-0472">Membrane</keyword>
<feature type="compositionally biased region" description="Basic and acidic residues" evidence="1">
    <location>
        <begin position="380"/>
        <end position="390"/>
    </location>
</feature>
<evidence type="ECO:0000256" key="1">
    <source>
        <dbReference type="SAM" id="MobiDB-lite"/>
    </source>
</evidence>
<evidence type="ECO:0000313" key="4">
    <source>
        <dbReference type="Proteomes" id="UP000593562"/>
    </source>
</evidence>
<dbReference type="AlphaFoldDB" id="A0A7J7CXA5"/>
<dbReference type="PANTHER" id="PTHR34962:SF3">
    <property type="entry name" value="ABC SUBFAMILY C PROTEIN"/>
    <property type="match status" value="1"/>
</dbReference>
<feature type="compositionally biased region" description="Polar residues" evidence="1">
    <location>
        <begin position="449"/>
        <end position="476"/>
    </location>
</feature>
<evidence type="ECO:0000313" key="3">
    <source>
        <dbReference type="EMBL" id="KAF5738721.1"/>
    </source>
</evidence>
<proteinExistence type="predicted"/>
<gene>
    <name evidence="3" type="ORF">HS088_TW13G01622</name>
</gene>
<sequence length="634" mass="69337">MSNTDTIDTKRCLDAPPPPPLPLMAGARCVTVSLLLLIPPSTPRFRRIPILSSTISASQFPLKPPKRKNHLRPKILKTLTKPYPTDPISPPTLPIPSIEIASPEIPSQNEFVRELPTGVETCSVAAGEIDKVEQLQVQETSGVAEEYSSLIGNIYSKDVFKYGLYLVGLFVFQTICTAWVLGTASSTGKDGDVDNLNSGVNGIDKRKPLLNGKVSSAGYFNESELEEKIAEIRAMARVARKSEVKLRGGTGGGDIVEEGSSSKDGIGIEDEIGARLAKLKKRLNSKREKLPGSFMNLLATFGEGEDGTSEDEVSSDEDNNKMLVFEKKLKFKRPLVDPRSKPKGFSGLQDPSDDNKKQSRLGGEVVKGTNGSNDDDGDDSWGKLEPENRKIQPNGKIDNSNSNEKASGRAEVRKEMDTANADMRFAKETHKGRSSVEVTKSRKPKDVRVQNSQTLTKENQGRSSRSGKPSVRSRTTGSKHRVTRDKPLISKVADKQSDSGTGLWWQKLPYILAILMRRGSGHEGSEGLFTLKSSSQAQDDGDFSYAVAFEDRIDANNFCYILESFFEDLGDFSADVVPMSTKELHAAVNSNFKKVIVVKKGQLQLYAGQPLADVEMALRSLVDPNQCASLPNTK</sequence>
<accession>A0A7J7CXA5</accession>
<dbReference type="PANTHER" id="PTHR34962">
    <property type="entry name" value="EMBRYO DEFECTIVE 1703-RELATED"/>
    <property type="match status" value="1"/>
</dbReference>
<organism evidence="3 4">
    <name type="scientific">Tripterygium wilfordii</name>
    <name type="common">Thunder God vine</name>
    <dbReference type="NCBI Taxonomy" id="458696"/>
    <lineage>
        <taxon>Eukaryota</taxon>
        <taxon>Viridiplantae</taxon>
        <taxon>Streptophyta</taxon>
        <taxon>Embryophyta</taxon>
        <taxon>Tracheophyta</taxon>
        <taxon>Spermatophyta</taxon>
        <taxon>Magnoliopsida</taxon>
        <taxon>eudicotyledons</taxon>
        <taxon>Gunneridae</taxon>
        <taxon>Pentapetalae</taxon>
        <taxon>rosids</taxon>
        <taxon>fabids</taxon>
        <taxon>Celastrales</taxon>
        <taxon>Celastraceae</taxon>
        <taxon>Tripterygium</taxon>
    </lineage>
</organism>
<keyword evidence="4" id="KW-1185">Reference proteome</keyword>
<feature type="region of interest" description="Disordered" evidence="1">
    <location>
        <begin position="334"/>
        <end position="494"/>
    </location>
</feature>
<feature type="transmembrane region" description="Helical" evidence="2">
    <location>
        <begin position="162"/>
        <end position="181"/>
    </location>
</feature>
<reference evidence="3 4" key="1">
    <citation type="journal article" date="2020" name="Nat. Commun.">
        <title>Genome of Tripterygium wilfordii and identification of cytochrome P450 involved in triptolide biosynthesis.</title>
        <authorList>
            <person name="Tu L."/>
            <person name="Su P."/>
            <person name="Zhang Z."/>
            <person name="Gao L."/>
            <person name="Wang J."/>
            <person name="Hu T."/>
            <person name="Zhou J."/>
            <person name="Zhang Y."/>
            <person name="Zhao Y."/>
            <person name="Liu Y."/>
            <person name="Song Y."/>
            <person name="Tong Y."/>
            <person name="Lu Y."/>
            <person name="Yang J."/>
            <person name="Xu C."/>
            <person name="Jia M."/>
            <person name="Peters R.J."/>
            <person name="Huang L."/>
            <person name="Gao W."/>
        </authorList>
    </citation>
    <scope>NUCLEOTIDE SEQUENCE [LARGE SCALE GENOMIC DNA]</scope>
    <source>
        <strain evidence="4">cv. XIE 37</strain>
        <tissue evidence="3">Leaf</tissue>
    </source>
</reference>
<dbReference type="EMBL" id="JAAARO010000013">
    <property type="protein sequence ID" value="KAF5738721.1"/>
    <property type="molecule type" value="Genomic_DNA"/>
</dbReference>
<dbReference type="Proteomes" id="UP000593562">
    <property type="component" value="Unassembled WGS sequence"/>
</dbReference>
<dbReference type="FunCoup" id="A0A7J7CXA5">
    <property type="interactions" value="196"/>
</dbReference>
<name>A0A7J7CXA5_TRIWF</name>
<keyword evidence="2" id="KW-0812">Transmembrane</keyword>
<evidence type="ECO:0000256" key="2">
    <source>
        <dbReference type="SAM" id="Phobius"/>
    </source>
</evidence>
<dbReference type="InParanoid" id="A0A7J7CXA5"/>
<keyword evidence="2" id="KW-1133">Transmembrane helix</keyword>
<protein>
    <submittedName>
        <fullName evidence="3">Wound-responsive family protein</fullName>
    </submittedName>
</protein>
<feature type="compositionally biased region" description="Basic and acidic residues" evidence="1">
    <location>
        <begin position="406"/>
        <end position="417"/>
    </location>
</feature>